<evidence type="ECO:0000256" key="8">
    <source>
        <dbReference type="ARBA" id="ARBA00023180"/>
    </source>
</evidence>
<dbReference type="SUPFAM" id="SSF118215">
    <property type="entry name" value="Proton glutamate symport protein"/>
    <property type="match status" value="1"/>
</dbReference>
<dbReference type="PANTHER" id="PTHR11958">
    <property type="entry name" value="SODIUM/DICARBOXYLATE SYMPORTER-RELATED"/>
    <property type="match status" value="1"/>
</dbReference>
<evidence type="ECO:0000313" key="10">
    <source>
        <dbReference type="EMBL" id="MPC82081.1"/>
    </source>
</evidence>
<name>A0A5B7I9F7_PORTR</name>
<dbReference type="PROSITE" id="PS00714">
    <property type="entry name" value="NA_DICARBOXYL_SYMP_2"/>
    <property type="match status" value="1"/>
</dbReference>
<organism evidence="10 11">
    <name type="scientific">Portunus trituberculatus</name>
    <name type="common">Swimming crab</name>
    <name type="synonym">Neptunus trituberculatus</name>
    <dbReference type="NCBI Taxonomy" id="210409"/>
    <lineage>
        <taxon>Eukaryota</taxon>
        <taxon>Metazoa</taxon>
        <taxon>Ecdysozoa</taxon>
        <taxon>Arthropoda</taxon>
        <taxon>Crustacea</taxon>
        <taxon>Multicrustacea</taxon>
        <taxon>Malacostraca</taxon>
        <taxon>Eumalacostraca</taxon>
        <taxon>Eucarida</taxon>
        <taxon>Decapoda</taxon>
        <taxon>Pleocyemata</taxon>
        <taxon>Brachyura</taxon>
        <taxon>Eubrachyura</taxon>
        <taxon>Portunoidea</taxon>
        <taxon>Portunidae</taxon>
        <taxon>Portuninae</taxon>
        <taxon>Portunus</taxon>
    </lineage>
</organism>
<keyword evidence="6 9" id="KW-1133">Transmembrane helix</keyword>
<dbReference type="InterPro" id="IPR001991">
    <property type="entry name" value="Na-dicarboxylate_symporter"/>
</dbReference>
<keyword evidence="4 9" id="KW-0812">Transmembrane</keyword>
<dbReference type="GO" id="GO:0005313">
    <property type="term" value="F:L-glutamate transmembrane transporter activity"/>
    <property type="evidence" value="ECO:0007669"/>
    <property type="project" value="TreeGrafter"/>
</dbReference>
<dbReference type="InterPro" id="IPR018107">
    <property type="entry name" value="Na-dicarboxylate_symporter_CS"/>
</dbReference>
<dbReference type="GO" id="GO:0005886">
    <property type="term" value="C:plasma membrane"/>
    <property type="evidence" value="ECO:0007669"/>
    <property type="project" value="TreeGrafter"/>
</dbReference>
<evidence type="ECO:0000313" key="11">
    <source>
        <dbReference type="Proteomes" id="UP000324222"/>
    </source>
</evidence>
<dbReference type="PRINTS" id="PR00173">
    <property type="entry name" value="EDTRNSPORT"/>
</dbReference>
<keyword evidence="5 9" id="KW-0769">Symport</keyword>
<comment type="caution">
    <text evidence="10">The sequence shown here is derived from an EMBL/GenBank/DDBJ whole genome shotgun (WGS) entry which is preliminary data.</text>
</comment>
<evidence type="ECO:0000256" key="5">
    <source>
        <dbReference type="ARBA" id="ARBA00022847"/>
    </source>
</evidence>
<reference evidence="10 11" key="1">
    <citation type="submission" date="2019-05" db="EMBL/GenBank/DDBJ databases">
        <title>Another draft genome of Portunus trituberculatus and its Hox gene families provides insights of decapod evolution.</title>
        <authorList>
            <person name="Jeong J.-H."/>
            <person name="Song I."/>
            <person name="Kim S."/>
            <person name="Choi T."/>
            <person name="Kim D."/>
            <person name="Ryu S."/>
            <person name="Kim W."/>
        </authorList>
    </citation>
    <scope>NUCLEOTIDE SEQUENCE [LARGE SCALE GENOMIC DNA]</scope>
    <source>
        <tissue evidence="10">Muscle</tissue>
    </source>
</reference>
<evidence type="ECO:0000256" key="3">
    <source>
        <dbReference type="ARBA" id="ARBA00022448"/>
    </source>
</evidence>
<keyword evidence="8" id="KW-0325">Glycoprotein</keyword>
<accession>A0A5B7I9F7</accession>
<evidence type="ECO:0000256" key="1">
    <source>
        <dbReference type="ARBA" id="ARBA00004141"/>
    </source>
</evidence>
<dbReference type="Pfam" id="PF00375">
    <property type="entry name" value="SDF"/>
    <property type="match status" value="2"/>
</dbReference>
<evidence type="ECO:0000256" key="4">
    <source>
        <dbReference type="ARBA" id="ARBA00022692"/>
    </source>
</evidence>
<feature type="transmembrane region" description="Helical" evidence="9">
    <location>
        <begin position="21"/>
        <end position="47"/>
    </location>
</feature>
<keyword evidence="11" id="KW-1185">Reference proteome</keyword>
<dbReference type="InterPro" id="IPR050746">
    <property type="entry name" value="DAACS"/>
</dbReference>
<comment type="caution">
    <text evidence="9">Lacks conserved residue(s) required for the propagation of feature annotation.</text>
</comment>
<dbReference type="Gene3D" id="1.10.3860.10">
    <property type="entry name" value="Sodium:dicarboxylate symporter"/>
    <property type="match status" value="1"/>
</dbReference>
<dbReference type="AlphaFoldDB" id="A0A5B7I9F7"/>
<dbReference type="GO" id="GO:0015175">
    <property type="term" value="F:neutral L-amino acid transmembrane transporter activity"/>
    <property type="evidence" value="ECO:0007669"/>
    <property type="project" value="TreeGrafter"/>
</dbReference>
<gene>
    <name evidence="10" type="primary">glt-1</name>
    <name evidence="10" type="ORF">E2C01_076726</name>
</gene>
<dbReference type="GO" id="GO:0015501">
    <property type="term" value="F:glutamate:sodium symporter activity"/>
    <property type="evidence" value="ECO:0007669"/>
    <property type="project" value="TreeGrafter"/>
</dbReference>
<keyword evidence="7 9" id="KW-0472">Membrane</keyword>
<dbReference type="EMBL" id="VSRR010058805">
    <property type="protein sequence ID" value="MPC82081.1"/>
    <property type="molecule type" value="Genomic_DNA"/>
</dbReference>
<evidence type="ECO:0000256" key="2">
    <source>
        <dbReference type="ARBA" id="ARBA00006148"/>
    </source>
</evidence>
<proteinExistence type="inferred from homology"/>
<protein>
    <recommendedName>
        <fullName evidence="9">Amino acid transporter</fullName>
    </recommendedName>
</protein>
<comment type="subcellular location">
    <subcellularLocation>
        <location evidence="1 9">Membrane</location>
        <topology evidence="1 9">Multi-pass membrane protein</topology>
    </subcellularLocation>
</comment>
<keyword evidence="3 9" id="KW-0813">Transport</keyword>
<evidence type="ECO:0000256" key="9">
    <source>
        <dbReference type="RuleBase" id="RU361216"/>
    </source>
</evidence>
<comment type="similarity">
    <text evidence="2 9">Belongs to the dicarboxylate/amino acid:cation symporter (DAACS) (TC 2.A.23) family.</text>
</comment>
<sequence>MSLVIGQIMSIEDLRETAQMLGLYMLTVIAGLFVHATFTLPFMYFMVTRKNPATFFKGMVQAWITALGTGSRESVLCSTPCFFLPSGLQSASLTPRSPFPHSSATLPITFRCLEENNKIDKRVTRFVLPVGATINMDGTALYEAVGSIFIAQMYGIHLGPGELVTVR</sequence>
<evidence type="ECO:0000256" key="7">
    <source>
        <dbReference type="ARBA" id="ARBA00023136"/>
    </source>
</evidence>
<dbReference type="OrthoDB" id="5877963at2759"/>
<dbReference type="PANTHER" id="PTHR11958:SF99">
    <property type="entry name" value="SODIUM-DEPENDENT EXCITATORY AMINO ACID TRANSPORTER GLT-6-RELATED"/>
    <property type="match status" value="1"/>
</dbReference>
<dbReference type="InterPro" id="IPR036458">
    <property type="entry name" value="Na:dicarbo_symporter_sf"/>
</dbReference>
<evidence type="ECO:0000256" key="6">
    <source>
        <dbReference type="ARBA" id="ARBA00022989"/>
    </source>
</evidence>
<dbReference type="Proteomes" id="UP000324222">
    <property type="component" value="Unassembled WGS sequence"/>
</dbReference>